<gene>
    <name evidence="7" type="ORF">IOE58_09965</name>
</gene>
<dbReference type="PANTHER" id="PTHR12001:SF85">
    <property type="entry name" value="SHORT CHAIN ISOPRENYL DIPHOSPHATE SYNTHASE"/>
    <property type="match status" value="1"/>
</dbReference>
<dbReference type="RefSeq" id="WP_193866235.1">
    <property type="nucleotide sequence ID" value="NZ_JADEYR010000010.1"/>
</dbReference>
<comment type="similarity">
    <text evidence="2 6">Belongs to the FPP/GGPP synthase family.</text>
</comment>
<evidence type="ECO:0000256" key="6">
    <source>
        <dbReference type="RuleBase" id="RU004466"/>
    </source>
</evidence>
<dbReference type="PROSITE" id="PS00723">
    <property type="entry name" value="POLYPRENYL_SYNTHASE_1"/>
    <property type="match status" value="1"/>
</dbReference>
<evidence type="ECO:0000313" key="8">
    <source>
        <dbReference type="Proteomes" id="UP000644727"/>
    </source>
</evidence>
<dbReference type="InterPro" id="IPR000092">
    <property type="entry name" value="Polyprenyl_synt"/>
</dbReference>
<dbReference type="Pfam" id="PF00348">
    <property type="entry name" value="polyprenyl_synt"/>
    <property type="match status" value="1"/>
</dbReference>
<accession>A0ABR9W227</accession>
<keyword evidence="4" id="KW-0479">Metal-binding</keyword>
<evidence type="ECO:0000313" key="7">
    <source>
        <dbReference type="EMBL" id="MBE9404489.1"/>
    </source>
</evidence>
<dbReference type="EMBL" id="JADEYR010000010">
    <property type="protein sequence ID" value="MBE9404489.1"/>
    <property type="molecule type" value="Genomic_DNA"/>
</dbReference>
<keyword evidence="3 6" id="KW-0808">Transferase</keyword>
<evidence type="ECO:0000256" key="4">
    <source>
        <dbReference type="ARBA" id="ARBA00022723"/>
    </source>
</evidence>
<evidence type="ECO:0000256" key="3">
    <source>
        <dbReference type="ARBA" id="ARBA00022679"/>
    </source>
</evidence>
<evidence type="ECO:0000256" key="5">
    <source>
        <dbReference type="ARBA" id="ARBA00022842"/>
    </source>
</evidence>
<dbReference type="InterPro" id="IPR008949">
    <property type="entry name" value="Isoprenoid_synthase_dom_sf"/>
</dbReference>
<sequence length="396" mass="41770">MTAPARSGSTPDLHALDQRLVQEVQAVHRALIRDRRGELGRIAPEALTLVDSLERYLAGGKMLRPRFCFFGGLAALPEPPTDEQVAGLALSGAAIELVQAAALMHDDVIDHSPTRRGRPALHVEQSAAHRHRSLAGSSDEFGVAVAIVLGDLTLSWAEQLFSQALDSSEAAGRARAEFDALRTEVMCGQYLDILHQAGGLGTGRGTTGTGQAGVDAVADREESGPEAAALEVIRWKTVPYTVLRPVRMGAALMGADDQLLGLLSRWSIEVGTAFQLRDDLLSVVGDEDQTGKPTGGDIVEGKRTVLLARTVAHADEDELALLERTIGNPAAHPEDVRAVHALMVDSGAVASVAQDVRQRAGAARALLEGTDALGELGRAGLLTLAAQATDTDSLPR</sequence>
<dbReference type="SUPFAM" id="SSF48576">
    <property type="entry name" value="Terpenoid synthases"/>
    <property type="match status" value="1"/>
</dbReference>
<comment type="caution">
    <text evidence="7">The sequence shown here is derived from an EMBL/GenBank/DDBJ whole genome shotgun (WGS) entry which is preliminary data.</text>
</comment>
<dbReference type="SFLD" id="SFLDS00005">
    <property type="entry name" value="Isoprenoid_Synthase_Type_I"/>
    <property type="match status" value="1"/>
</dbReference>
<name>A0ABR9W227_9MICO</name>
<organism evidence="7 8">
    <name type="scientific">Brachybacterium epidermidis</name>
    <dbReference type="NCBI Taxonomy" id="2781983"/>
    <lineage>
        <taxon>Bacteria</taxon>
        <taxon>Bacillati</taxon>
        <taxon>Actinomycetota</taxon>
        <taxon>Actinomycetes</taxon>
        <taxon>Micrococcales</taxon>
        <taxon>Dermabacteraceae</taxon>
        <taxon>Brachybacterium</taxon>
    </lineage>
</organism>
<evidence type="ECO:0000256" key="2">
    <source>
        <dbReference type="ARBA" id="ARBA00006706"/>
    </source>
</evidence>
<keyword evidence="5" id="KW-0460">Magnesium</keyword>
<keyword evidence="8" id="KW-1185">Reference proteome</keyword>
<dbReference type="InterPro" id="IPR033749">
    <property type="entry name" value="Polyprenyl_synt_CS"/>
</dbReference>
<comment type="cofactor">
    <cofactor evidence="1">
        <name>Mg(2+)</name>
        <dbReference type="ChEBI" id="CHEBI:18420"/>
    </cofactor>
</comment>
<dbReference type="PANTHER" id="PTHR12001">
    <property type="entry name" value="GERANYLGERANYL PYROPHOSPHATE SYNTHASE"/>
    <property type="match status" value="1"/>
</dbReference>
<proteinExistence type="inferred from homology"/>
<reference evidence="7 8" key="1">
    <citation type="submission" date="2020-10" db="EMBL/GenBank/DDBJ databases">
        <title>Draft genome and description of Brachybacterium epidermidis sp nov.</title>
        <authorList>
            <person name="Boxberger M."/>
            <person name="La Scola B."/>
        </authorList>
    </citation>
    <scope>NUCLEOTIDE SEQUENCE [LARGE SCALE GENOMIC DNA]</scope>
    <source>
        <strain evidence="7 8">Marseille-Q2903</strain>
    </source>
</reference>
<dbReference type="Gene3D" id="1.10.600.10">
    <property type="entry name" value="Farnesyl Diphosphate Synthase"/>
    <property type="match status" value="1"/>
</dbReference>
<dbReference type="CDD" id="cd00685">
    <property type="entry name" value="Trans_IPPS_HT"/>
    <property type="match status" value="1"/>
</dbReference>
<protein>
    <submittedName>
        <fullName evidence="7">Polyprenyl synthetase family protein</fullName>
    </submittedName>
</protein>
<dbReference type="Proteomes" id="UP000644727">
    <property type="component" value="Unassembled WGS sequence"/>
</dbReference>
<evidence type="ECO:0000256" key="1">
    <source>
        <dbReference type="ARBA" id="ARBA00001946"/>
    </source>
</evidence>